<dbReference type="EMBL" id="CADEAL010000727">
    <property type="protein sequence ID" value="CAB1424383.1"/>
    <property type="molecule type" value="Genomic_DNA"/>
</dbReference>
<reference evidence="2" key="1">
    <citation type="submission" date="2020-03" db="EMBL/GenBank/DDBJ databases">
        <authorList>
            <person name="Weist P."/>
        </authorList>
    </citation>
    <scope>NUCLEOTIDE SEQUENCE</scope>
</reference>
<dbReference type="Proteomes" id="UP001153269">
    <property type="component" value="Unassembled WGS sequence"/>
</dbReference>
<feature type="signal peptide" evidence="1">
    <location>
        <begin position="1"/>
        <end position="24"/>
    </location>
</feature>
<proteinExistence type="predicted"/>
<accession>A0A9N7YG28</accession>
<dbReference type="AlphaFoldDB" id="A0A9N7YG28"/>
<dbReference type="PANTHER" id="PTHR38564">
    <property type="entry name" value="SI:CH73-250A16.5-RELATED"/>
    <property type="match status" value="1"/>
</dbReference>
<dbReference type="PANTHER" id="PTHR38564:SF2">
    <property type="entry name" value="WU:FC46H12 PRECURSOR"/>
    <property type="match status" value="1"/>
</dbReference>
<evidence type="ECO:0000313" key="3">
    <source>
        <dbReference type="Proteomes" id="UP001153269"/>
    </source>
</evidence>
<protein>
    <submittedName>
        <fullName evidence="2">Uncharacterized protein</fullName>
    </submittedName>
</protein>
<evidence type="ECO:0000256" key="1">
    <source>
        <dbReference type="SAM" id="SignalP"/>
    </source>
</evidence>
<keyword evidence="3" id="KW-1185">Reference proteome</keyword>
<comment type="caution">
    <text evidence="2">The sequence shown here is derived from an EMBL/GenBank/DDBJ whole genome shotgun (WGS) entry which is preliminary data.</text>
</comment>
<sequence length="165" mass="17834">MSVRAVFVISALMLPLLLLSGTSATDQPTCKMIWFLDLFDSSALINQVKIWSKNLCSGPQEKCMYELLTYSSKKLEVKHTSLITNETSTINFIFAPTAAPITPATPSFCSLVVISTSNTTIPTSNHYCLIYNLMDGSGLTQVVGAREICNAVICPSLATATCKIA</sequence>
<gene>
    <name evidence="2" type="ORF">PLEPLA_LOCUS12308</name>
</gene>
<organism evidence="2 3">
    <name type="scientific">Pleuronectes platessa</name>
    <name type="common">European plaice</name>
    <dbReference type="NCBI Taxonomy" id="8262"/>
    <lineage>
        <taxon>Eukaryota</taxon>
        <taxon>Metazoa</taxon>
        <taxon>Chordata</taxon>
        <taxon>Craniata</taxon>
        <taxon>Vertebrata</taxon>
        <taxon>Euteleostomi</taxon>
        <taxon>Actinopterygii</taxon>
        <taxon>Neopterygii</taxon>
        <taxon>Teleostei</taxon>
        <taxon>Neoteleostei</taxon>
        <taxon>Acanthomorphata</taxon>
        <taxon>Carangaria</taxon>
        <taxon>Pleuronectiformes</taxon>
        <taxon>Pleuronectoidei</taxon>
        <taxon>Pleuronectidae</taxon>
        <taxon>Pleuronectes</taxon>
    </lineage>
</organism>
<evidence type="ECO:0000313" key="2">
    <source>
        <dbReference type="EMBL" id="CAB1424383.1"/>
    </source>
</evidence>
<keyword evidence="1" id="KW-0732">Signal</keyword>
<feature type="chain" id="PRO_5040194307" evidence="1">
    <location>
        <begin position="25"/>
        <end position="165"/>
    </location>
</feature>
<name>A0A9N7YG28_PLEPL</name>